<dbReference type="PANTHER" id="PTHR14239">
    <property type="entry name" value="DUDULIN-RELATED"/>
    <property type="match status" value="1"/>
</dbReference>
<comment type="caution">
    <text evidence="3">The sequence shown here is derived from an EMBL/GenBank/DDBJ whole genome shotgun (WGS) entry which is preliminary data.</text>
</comment>
<keyword evidence="1" id="KW-0560">Oxidoreductase</keyword>
<dbReference type="EMBL" id="JAUKVY010000008">
    <property type="protein sequence ID" value="MDO1533327.1"/>
    <property type="molecule type" value="Genomic_DNA"/>
</dbReference>
<evidence type="ECO:0000313" key="4">
    <source>
        <dbReference type="Proteomes" id="UP001169027"/>
    </source>
</evidence>
<dbReference type="Pfam" id="PF03807">
    <property type="entry name" value="F420_oxidored"/>
    <property type="match status" value="1"/>
</dbReference>
<dbReference type="Proteomes" id="UP001169027">
    <property type="component" value="Unassembled WGS sequence"/>
</dbReference>
<gene>
    <name evidence="3" type="ORF">Q2T77_13590</name>
</gene>
<keyword evidence="4" id="KW-1185">Reference proteome</keyword>
<dbReference type="Gene3D" id="3.40.50.720">
    <property type="entry name" value="NAD(P)-binding Rossmann-like Domain"/>
    <property type="match status" value="1"/>
</dbReference>
<reference evidence="3" key="1">
    <citation type="submission" date="2023-06" db="EMBL/GenBank/DDBJ databases">
        <authorList>
            <person name="Jiang Y."/>
            <person name="Liu Q."/>
        </authorList>
    </citation>
    <scope>NUCLEOTIDE SEQUENCE</scope>
    <source>
        <strain evidence="3">CGMCC 1.12090</strain>
    </source>
</reference>
<feature type="domain" description="Pyrroline-5-carboxylate reductase catalytic N-terminal" evidence="2">
    <location>
        <begin position="41"/>
        <end position="131"/>
    </location>
</feature>
<dbReference type="RefSeq" id="WP_301809692.1">
    <property type="nucleotide sequence ID" value="NZ_JAUJZH010000008.1"/>
</dbReference>
<dbReference type="InterPro" id="IPR051267">
    <property type="entry name" value="STEAP_metalloreductase"/>
</dbReference>
<name>A0ABT8S4Z9_9BURK</name>
<dbReference type="InterPro" id="IPR036291">
    <property type="entry name" value="NAD(P)-bd_dom_sf"/>
</dbReference>
<sequence length="247" mass="25474">MPQHHPFDRARRGLLAAGGSWLVLAALGPQGVWAQPAGGMRIGIIGAGRIGGTIGGLWVKAGHPVMLSSRHPEELKDLVASLGPLASAGTVAQAIAFGDALFIAVPYGALPQIGQDHGAALKGKVLLDACNAVASRDGTVADEVEQEGIGVVSQKYLSGARLVRAFNTMSYTIFAREANRPAPRLAIPIAGDDPEAVRVAARLVGDAGFDPVVVGKLADARRFQRGGPGYGQAVSAAELRQKLSLAP</sequence>
<organism evidence="3 4">
    <name type="scientific">Variovorax ginsengisoli</name>
    <dbReference type="NCBI Taxonomy" id="363844"/>
    <lineage>
        <taxon>Bacteria</taxon>
        <taxon>Pseudomonadati</taxon>
        <taxon>Pseudomonadota</taxon>
        <taxon>Betaproteobacteria</taxon>
        <taxon>Burkholderiales</taxon>
        <taxon>Comamonadaceae</taxon>
        <taxon>Variovorax</taxon>
    </lineage>
</organism>
<dbReference type="PANTHER" id="PTHR14239:SF10">
    <property type="entry name" value="REDUCTASE"/>
    <property type="match status" value="1"/>
</dbReference>
<evidence type="ECO:0000259" key="2">
    <source>
        <dbReference type="Pfam" id="PF03807"/>
    </source>
</evidence>
<dbReference type="PROSITE" id="PS51318">
    <property type="entry name" value="TAT"/>
    <property type="match status" value="1"/>
</dbReference>
<proteinExistence type="predicted"/>
<evidence type="ECO:0000313" key="3">
    <source>
        <dbReference type="EMBL" id="MDO1533327.1"/>
    </source>
</evidence>
<dbReference type="SUPFAM" id="SSF51735">
    <property type="entry name" value="NAD(P)-binding Rossmann-fold domains"/>
    <property type="match status" value="1"/>
</dbReference>
<evidence type="ECO:0000256" key="1">
    <source>
        <dbReference type="ARBA" id="ARBA00023002"/>
    </source>
</evidence>
<dbReference type="InterPro" id="IPR006311">
    <property type="entry name" value="TAT_signal"/>
</dbReference>
<protein>
    <submittedName>
        <fullName evidence="3">NAD(P)-binding domain-containing protein</fullName>
    </submittedName>
</protein>
<accession>A0ABT8S4Z9</accession>
<dbReference type="InterPro" id="IPR028939">
    <property type="entry name" value="P5C_Rdtase_cat_N"/>
</dbReference>